<organism evidence="1 2">
    <name type="scientific">Goodea atripinnis</name>
    <dbReference type="NCBI Taxonomy" id="208336"/>
    <lineage>
        <taxon>Eukaryota</taxon>
        <taxon>Metazoa</taxon>
        <taxon>Chordata</taxon>
        <taxon>Craniata</taxon>
        <taxon>Vertebrata</taxon>
        <taxon>Euteleostomi</taxon>
        <taxon>Actinopterygii</taxon>
        <taxon>Neopterygii</taxon>
        <taxon>Teleostei</taxon>
        <taxon>Neoteleostei</taxon>
        <taxon>Acanthomorphata</taxon>
        <taxon>Ovalentaria</taxon>
        <taxon>Atherinomorphae</taxon>
        <taxon>Cyprinodontiformes</taxon>
        <taxon>Goodeidae</taxon>
        <taxon>Goodea</taxon>
    </lineage>
</organism>
<proteinExistence type="predicted"/>
<comment type="caution">
    <text evidence="1">The sequence shown here is derived from an EMBL/GenBank/DDBJ whole genome shotgun (WGS) entry which is preliminary data.</text>
</comment>
<keyword evidence="2" id="KW-1185">Reference proteome</keyword>
<reference evidence="1 2" key="1">
    <citation type="submission" date="2021-06" db="EMBL/GenBank/DDBJ databases">
        <authorList>
            <person name="Palmer J.M."/>
        </authorList>
    </citation>
    <scope>NUCLEOTIDE SEQUENCE [LARGE SCALE GENOMIC DNA]</scope>
    <source>
        <strain evidence="1 2">GA_2019</strain>
        <tissue evidence="1">Muscle</tissue>
    </source>
</reference>
<dbReference type="Proteomes" id="UP001476798">
    <property type="component" value="Unassembled WGS sequence"/>
</dbReference>
<evidence type="ECO:0000313" key="1">
    <source>
        <dbReference type="EMBL" id="MEQ2183915.1"/>
    </source>
</evidence>
<evidence type="ECO:0000313" key="2">
    <source>
        <dbReference type="Proteomes" id="UP001476798"/>
    </source>
</evidence>
<protein>
    <submittedName>
        <fullName evidence="1">Uncharacterized protein</fullName>
    </submittedName>
</protein>
<dbReference type="EMBL" id="JAHRIO010080069">
    <property type="protein sequence ID" value="MEQ2183915.1"/>
    <property type="molecule type" value="Genomic_DNA"/>
</dbReference>
<sequence length="120" mass="13794">MFIKYLFYQSKEQSSVQFFRNSRAVLNNRCLQQFFSLHLFVLSRSLSTIFMQHQTTTYHHYNSDSFCVCAFSSEKALFALKLVRKKLLLSSSTFGETAAIRGSCCQLNVMPPPIAMKTIS</sequence>
<name>A0ABV0PK93_9TELE</name>
<gene>
    <name evidence="1" type="ORF">GOODEAATRI_002862</name>
</gene>
<accession>A0ABV0PK93</accession>